<keyword evidence="3" id="KW-0813">Transport</keyword>
<comment type="subcellular location">
    <subcellularLocation>
        <location evidence="1">Cell membrane</location>
        <topology evidence="1">Multi-pass membrane protein</topology>
    </subcellularLocation>
</comment>
<accession>A0A842HBA1</accession>
<evidence type="ECO:0000256" key="8">
    <source>
        <dbReference type="ARBA" id="ARBA00023053"/>
    </source>
</evidence>
<evidence type="ECO:0000256" key="3">
    <source>
        <dbReference type="ARBA" id="ARBA00022448"/>
    </source>
</evidence>
<gene>
    <name evidence="15" type="ORF">H5P28_01410</name>
</gene>
<feature type="transmembrane region" description="Helical" evidence="14">
    <location>
        <begin position="6"/>
        <end position="24"/>
    </location>
</feature>
<evidence type="ECO:0000256" key="7">
    <source>
        <dbReference type="ARBA" id="ARBA00022989"/>
    </source>
</evidence>
<dbReference type="Proteomes" id="UP000546464">
    <property type="component" value="Unassembled WGS sequence"/>
</dbReference>
<comment type="caution">
    <text evidence="15">The sequence shown here is derived from an EMBL/GenBank/DDBJ whole genome shotgun (WGS) entry which is preliminary data.</text>
</comment>
<dbReference type="Pfam" id="PF00474">
    <property type="entry name" value="SSF"/>
    <property type="match status" value="1"/>
</dbReference>
<evidence type="ECO:0000256" key="5">
    <source>
        <dbReference type="ARBA" id="ARBA00022692"/>
    </source>
</evidence>
<dbReference type="PROSITE" id="PS50283">
    <property type="entry name" value="NA_SOLUT_SYMP_3"/>
    <property type="match status" value="1"/>
</dbReference>
<evidence type="ECO:0000256" key="2">
    <source>
        <dbReference type="ARBA" id="ARBA00006434"/>
    </source>
</evidence>
<keyword evidence="10 14" id="KW-0472">Membrane</keyword>
<feature type="transmembrane region" description="Helical" evidence="14">
    <location>
        <begin position="508"/>
        <end position="528"/>
    </location>
</feature>
<feature type="transmembrane region" description="Helical" evidence="14">
    <location>
        <begin position="456"/>
        <end position="478"/>
    </location>
</feature>
<dbReference type="EMBL" id="JACHVB010000012">
    <property type="protein sequence ID" value="MBC2592907.1"/>
    <property type="molecule type" value="Genomic_DNA"/>
</dbReference>
<evidence type="ECO:0000256" key="13">
    <source>
        <dbReference type="RuleBase" id="RU362091"/>
    </source>
</evidence>
<feature type="transmembrane region" description="Helical" evidence="14">
    <location>
        <begin position="77"/>
        <end position="99"/>
    </location>
</feature>
<keyword evidence="8" id="KW-0915">Sodium</keyword>
<keyword evidence="16" id="KW-1185">Reference proteome</keyword>
<evidence type="ECO:0000256" key="1">
    <source>
        <dbReference type="ARBA" id="ARBA00004651"/>
    </source>
</evidence>
<evidence type="ECO:0000256" key="10">
    <source>
        <dbReference type="ARBA" id="ARBA00023136"/>
    </source>
</evidence>
<dbReference type="GO" id="GO:0015293">
    <property type="term" value="F:symporter activity"/>
    <property type="evidence" value="ECO:0007669"/>
    <property type="project" value="UniProtKB-KW"/>
</dbReference>
<evidence type="ECO:0000256" key="12">
    <source>
        <dbReference type="ARBA" id="ARBA00033708"/>
    </source>
</evidence>
<feature type="transmembrane region" description="Helical" evidence="14">
    <location>
        <begin position="244"/>
        <end position="264"/>
    </location>
</feature>
<keyword evidence="7 14" id="KW-1133">Transmembrane helix</keyword>
<dbReference type="PROSITE" id="PS00457">
    <property type="entry name" value="NA_SOLUT_SYMP_2"/>
    <property type="match status" value="1"/>
</dbReference>
<dbReference type="GO" id="GO:0046942">
    <property type="term" value="P:carboxylic acid transport"/>
    <property type="evidence" value="ECO:0007669"/>
    <property type="project" value="UniProtKB-ARBA"/>
</dbReference>
<evidence type="ECO:0000256" key="6">
    <source>
        <dbReference type="ARBA" id="ARBA00022847"/>
    </source>
</evidence>
<dbReference type="InterPro" id="IPR001734">
    <property type="entry name" value="Na/solute_symporter"/>
</dbReference>
<evidence type="ECO:0000256" key="14">
    <source>
        <dbReference type="SAM" id="Phobius"/>
    </source>
</evidence>
<keyword evidence="5 14" id="KW-0812">Transmembrane</keyword>
<dbReference type="RefSeq" id="WP_185673919.1">
    <property type="nucleotide sequence ID" value="NZ_JACHVB010000012.1"/>
</dbReference>
<reference evidence="15 16" key="1">
    <citation type="submission" date="2020-07" db="EMBL/GenBank/DDBJ databases">
        <authorList>
            <person name="Feng X."/>
        </authorList>
    </citation>
    <scope>NUCLEOTIDE SEQUENCE [LARGE SCALE GENOMIC DNA]</scope>
    <source>
        <strain evidence="15 16">JCM31066</strain>
    </source>
</reference>
<evidence type="ECO:0000256" key="4">
    <source>
        <dbReference type="ARBA" id="ARBA00022475"/>
    </source>
</evidence>
<dbReference type="InterPro" id="IPR050277">
    <property type="entry name" value="Sodium:Solute_Symporter"/>
</dbReference>
<feature type="transmembrane region" description="Helical" evidence="14">
    <location>
        <begin position="592"/>
        <end position="614"/>
    </location>
</feature>
<evidence type="ECO:0000313" key="16">
    <source>
        <dbReference type="Proteomes" id="UP000546464"/>
    </source>
</evidence>
<dbReference type="InterPro" id="IPR038377">
    <property type="entry name" value="Na/Glc_symporter_sf"/>
</dbReference>
<sequence length="685" mass="75545">MNLHWIDWLIIGLLLAFLIGVAVRTHMLTRSVADFLAGNRCAGRYLLTMADGMAGLGAISIAANFEKFYEAGFAGAWWEQVLAPLGLILALSGFVIYRYRETRALTMAQFFEMRYSRRFRVFAGMLAFLSGVLNYGIFPAVTARFLVYFCGLPVRMEVLGFSFPTIAPVMFLLLAVALTLTLSGGQIAVMITDFFQGQMVQITILICFFVLISQISWTELIEGLKMAPEQASRLNPFEQEDTKGFNPAFFVMIGILNVYGFKAWQGSQGYNAAPKSPHEARMANILGMFRAQVLFLLSMLCPLFVFAMLHLPQFSGQAETVNAVLATIENPQIQEQMRVPAGLSELLPIGVMGLFVAMIISAAVSTDDTYLHSWGSIFIQDVVMPLRKKPLSPKAHMWLLRGAIVGVAAFAFCFSLLFPLNEYIYMYFQITGAIYLGGAGAVILGGLYWKRGSVEGAWAAMIIGSAVAVCGIVLRNIIWPYLLPDWKLAHPAQGWLQGLPEAFPLDGVQMSLIAALSAATAYVAGSLLSKRPPVNMDKLLHRGQYAVEQAGHHPAGSAEQPGTLAVPRPASWRKRAYLLLGISADFTRGDRFIYLFATCFALFWFACFLVGTLIATTTGISEESWIHWWGFKVAVTILIALVATVWFLIGGIRDLGDFVHHLKAVKRDVNDDGSVRGDEHLQESD</sequence>
<name>A0A842HBA1_9BACT</name>
<feature type="transmembrane region" description="Helical" evidence="14">
    <location>
        <begin position="626"/>
        <end position="649"/>
    </location>
</feature>
<comment type="similarity">
    <text evidence="2 13">Belongs to the sodium:solute symporter (SSF) (TC 2.A.21) family.</text>
</comment>
<proteinExistence type="inferred from homology"/>
<dbReference type="AlphaFoldDB" id="A0A842HBA1"/>
<dbReference type="GO" id="GO:0005886">
    <property type="term" value="C:plasma membrane"/>
    <property type="evidence" value="ECO:0007669"/>
    <property type="project" value="UniProtKB-SubCell"/>
</dbReference>
<keyword evidence="9" id="KW-0406">Ion transport</keyword>
<keyword evidence="4" id="KW-1003">Cell membrane</keyword>
<feature type="transmembrane region" description="Helical" evidence="14">
    <location>
        <begin position="119"/>
        <end position="138"/>
    </location>
</feature>
<evidence type="ECO:0000256" key="9">
    <source>
        <dbReference type="ARBA" id="ARBA00023065"/>
    </source>
</evidence>
<keyword evidence="6" id="KW-0769">Symport</keyword>
<evidence type="ECO:0000256" key="11">
    <source>
        <dbReference type="ARBA" id="ARBA00023201"/>
    </source>
</evidence>
<dbReference type="InterPro" id="IPR018212">
    <property type="entry name" value="Na/solute_symporter_CS"/>
</dbReference>
<feature type="transmembrane region" description="Helical" evidence="14">
    <location>
        <begin position="346"/>
        <end position="364"/>
    </location>
</feature>
<keyword evidence="11" id="KW-0739">Sodium transport</keyword>
<dbReference type="PANTHER" id="PTHR48086:SF3">
    <property type="entry name" value="SODIUM_PROLINE SYMPORTER"/>
    <property type="match status" value="1"/>
</dbReference>
<feature type="transmembrane region" description="Helical" evidence="14">
    <location>
        <begin position="158"/>
        <end position="182"/>
    </location>
</feature>
<dbReference type="Gene3D" id="1.20.1730.10">
    <property type="entry name" value="Sodium/glucose cotransporter"/>
    <property type="match status" value="1"/>
</dbReference>
<dbReference type="GO" id="GO:0006814">
    <property type="term" value="P:sodium ion transport"/>
    <property type="evidence" value="ECO:0007669"/>
    <property type="project" value="UniProtKB-KW"/>
</dbReference>
<feature type="transmembrane region" description="Helical" evidence="14">
    <location>
        <begin position="285"/>
        <end position="309"/>
    </location>
</feature>
<feature type="transmembrane region" description="Helical" evidence="14">
    <location>
        <begin position="424"/>
        <end position="449"/>
    </location>
</feature>
<protein>
    <submittedName>
        <fullName evidence="15">Sodium:solute symporter</fullName>
    </submittedName>
</protein>
<feature type="transmembrane region" description="Helical" evidence="14">
    <location>
        <begin position="398"/>
        <end position="418"/>
    </location>
</feature>
<organism evidence="15 16">
    <name type="scientific">Ruficoccus amylovorans</name>
    <dbReference type="NCBI Taxonomy" id="1804625"/>
    <lineage>
        <taxon>Bacteria</taxon>
        <taxon>Pseudomonadati</taxon>
        <taxon>Verrucomicrobiota</taxon>
        <taxon>Opitutia</taxon>
        <taxon>Puniceicoccales</taxon>
        <taxon>Cerasicoccaceae</taxon>
        <taxon>Ruficoccus</taxon>
    </lineage>
</organism>
<evidence type="ECO:0000313" key="15">
    <source>
        <dbReference type="EMBL" id="MBC2592907.1"/>
    </source>
</evidence>
<dbReference type="PANTHER" id="PTHR48086">
    <property type="entry name" value="SODIUM/PROLINE SYMPORTER-RELATED"/>
    <property type="match status" value="1"/>
</dbReference>
<feature type="transmembrane region" description="Helical" evidence="14">
    <location>
        <begin position="194"/>
        <end position="217"/>
    </location>
</feature>
<comment type="catalytic activity">
    <reaction evidence="12">
        <text>L-proline(in) + Na(+)(in) = L-proline(out) + Na(+)(out)</text>
        <dbReference type="Rhea" id="RHEA:28967"/>
        <dbReference type="ChEBI" id="CHEBI:29101"/>
        <dbReference type="ChEBI" id="CHEBI:60039"/>
    </reaction>
</comment>
<feature type="transmembrane region" description="Helical" evidence="14">
    <location>
        <begin position="45"/>
        <end position="65"/>
    </location>
</feature>